<dbReference type="AlphaFoldDB" id="A0A432W4P7"/>
<dbReference type="OrthoDB" id="505233at2"/>
<dbReference type="RefSeq" id="WP_126804184.1">
    <property type="nucleotide sequence ID" value="NZ_PIPL01000002.1"/>
</dbReference>
<evidence type="ECO:0000313" key="1">
    <source>
        <dbReference type="EMBL" id="RUO24482.1"/>
    </source>
</evidence>
<dbReference type="PANTHER" id="PTHR42972:SF8">
    <property type="entry name" value="POLYHYDROXYBUTYRATE DEPOLYMERASE"/>
    <property type="match status" value="1"/>
</dbReference>
<accession>A0A432W4P7</accession>
<dbReference type="Gene3D" id="3.40.50.1820">
    <property type="entry name" value="alpha/beta hydrolase"/>
    <property type="match status" value="2"/>
</dbReference>
<dbReference type="PANTHER" id="PTHR42972">
    <property type="entry name" value="TOL-PAL SYSTEM PROTEIN TOLB"/>
    <property type="match status" value="1"/>
</dbReference>
<keyword evidence="2" id="KW-1185">Reference proteome</keyword>
<dbReference type="Proteomes" id="UP000288293">
    <property type="component" value="Unassembled WGS sequence"/>
</dbReference>
<dbReference type="PROSITE" id="PS51257">
    <property type="entry name" value="PROKAR_LIPOPROTEIN"/>
    <property type="match status" value="1"/>
</dbReference>
<name>A0A432W4P7_9GAMM</name>
<reference evidence="1 2" key="1">
    <citation type="journal article" date="2011" name="Front. Microbiol.">
        <title>Genomic signatures of strain selection and enhancement in Bacillus atrophaeus var. globigii, a historical biowarfare simulant.</title>
        <authorList>
            <person name="Gibbons H.S."/>
            <person name="Broomall S.M."/>
            <person name="McNew L.A."/>
            <person name="Daligault H."/>
            <person name="Chapman C."/>
            <person name="Bruce D."/>
            <person name="Karavis M."/>
            <person name="Krepps M."/>
            <person name="McGregor P.A."/>
            <person name="Hong C."/>
            <person name="Park K.H."/>
            <person name="Akmal A."/>
            <person name="Feldman A."/>
            <person name="Lin J.S."/>
            <person name="Chang W.E."/>
            <person name="Higgs B.W."/>
            <person name="Demirev P."/>
            <person name="Lindquist J."/>
            <person name="Liem A."/>
            <person name="Fochler E."/>
            <person name="Read T.D."/>
            <person name="Tapia R."/>
            <person name="Johnson S."/>
            <person name="Bishop-Lilly K.A."/>
            <person name="Detter C."/>
            <person name="Han C."/>
            <person name="Sozhamannan S."/>
            <person name="Rosenzweig C.N."/>
            <person name="Skowronski E.W."/>
        </authorList>
    </citation>
    <scope>NUCLEOTIDE SEQUENCE [LARGE SCALE GENOMIC DNA]</scope>
    <source>
        <strain evidence="1 2">MLST1</strain>
    </source>
</reference>
<proteinExistence type="predicted"/>
<gene>
    <name evidence="1" type="ORF">CWE09_11550</name>
</gene>
<evidence type="ECO:0000313" key="2">
    <source>
        <dbReference type="Proteomes" id="UP000288293"/>
    </source>
</evidence>
<dbReference type="InterPro" id="IPR029058">
    <property type="entry name" value="AB_hydrolase_fold"/>
</dbReference>
<organism evidence="1 2">
    <name type="scientific">Aliidiomarina minuta</name>
    <dbReference type="NCBI Taxonomy" id="880057"/>
    <lineage>
        <taxon>Bacteria</taxon>
        <taxon>Pseudomonadati</taxon>
        <taxon>Pseudomonadota</taxon>
        <taxon>Gammaproteobacteria</taxon>
        <taxon>Alteromonadales</taxon>
        <taxon>Idiomarinaceae</taxon>
        <taxon>Aliidiomarina</taxon>
    </lineage>
</organism>
<protein>
    <submittedName>
        <fullName evidence="1">Polyhydroxybutyrate depolymerase</fullName>
    </submittedName>
</protein>
<dbReference type="SUPFAM" id="SSF53474">
    <property type="entry name" value="alpha/beta-Hydrolases"/>
    <property type="match status" value="1"/>
</dbReference>
<sequence length="340" mass="36930">MRFLYLTVIGLLAACSNSEPVEPTESGLPVLKIDPFSLTVSGISSGGYMAQQLHLAHAERVKGAAIIAAGPYDCAQGSLGVALSECMGNPETPPSASHLLDRAMKRAEERKIASLGQVQRHQVWLFRGQQDTTVGADVFASQVDFYRALVAPGNLHVETEQNINHLFPTLDYGTDCNVSEPPYLGACGYDAAGELLKALYGFAHEPSEPAQGELITFNQHQAAGKHSRTLAEDGYVYVPEDCAEGASCSLHISFHGCNQQGEEVGDVFARHNGLNRWADSNRLVILYPQVEASKVMPMNPQGCWDWWGYTNTAYATKDGEQIQAVIAMVREIAGIQMDDE</sequence>
<comment type="caution">
    <text evidence="1">The sequence shown here is derived from an EMBL/GenBank/DDBJ whole genome shotgun (WGS) entry which is preliminary data.</text>
</comment>
<dbReference type="EMBL" id="PIPL01000002">
    <property type="protein sequence ID" value="RUO24482.1"/>
    <property type="molecule type" value="Genomic_DNA"/>
</dbReference>